<evidence type="ECO:0000256" key="4">
    <source>
        <dbReference type="ARBA" id="ARBA00022989"/>
    </source>
</evidence>
<evidence type="ECO:0000256" key="1">
    <source>
        <dbReference type="ARBA" id="ARBA00004370"/>
    </source>
</evidence>
<keyword evidence="4 7" id="KW-1133">Transmembrane helix</keyword>
<proteinExistence type="inferred from homology"/>
<comment type="similarity">
    <text evidence="2">Belongs to the UPF0057 (PMP3) family.</text>
</comment>
<dbReference type="InterPro" id="IPR000612">
    <property type="entry name" value="PMP3"/>
</dbReference>
<dbReference type="PANTHER" id="PTHR21659:SF63">
    <property type="entry name" value="PLASMA MEMBRANE PROTEOLIPID PMP3"/>
    <property type="match status" value="1"/>
</dbReference>
<protein>
    <submittedName>
        <fullName evidence="8">Uncharacterized protein</fullName>
    </submittedName>
</protein>
<dbReference type="PANTHER" id="PTHR21659">
    <property type="entry name" value="HYDROPHOBIC PROTEIN RCI2 LOW TEMPERATURE AND SALT RESPONSIVE PROTEIN LTI6 -RELATED"/>
    <property type="match status" value="1"/>
</dbReference>
<evidence type="ECO:0000256" key="3">
    <source>
        <dbReference type="ARBA" id="ARBA00022692"/>
    </source>
</evidence>
<organism evidence="8 9">
    <name type="scientific">Puccinia coronata f. sp. avenae</name>
    <dbReference type="NCBI Taxonomy" id="200324"/>
    <lineage>
        <taxon>Eukaryota</taxon>
        <taxon>Fungi</taxon>
        <taxon>Dikarya</taxon>
        <taxon>Basidiomycota</taxon>
        <taxon>Pucciniomycotina</taxon>
        <taxon>Pucciniomycetes</taxon>
        <taxon>Pucciniales</taxon>
        <taxon>Pucciniaceae</taxon>
        <taxon>Puccinia</taxon>
    </lineage>
</organism>
<name>A0A2N5V5A0_9BASI</name>
<dbReference type="AlphaFoldDB" id="A0A2N5V5A0"/>
<keyword evidence="5 7" id="KW-0472">Membrane</keyword>
<gene>
    <name evidence="8" type="ORF">PCANC_11301</name>
</gene>
<feature type="compositionally biased region" description="Low complexity" evidence="6">
    <location>
        <begin position="172"/>
        <end position="181"/>
    </location>
</feature>
<evidence type="ECO:0000256" key="6">
    <source>
        <dbReference type="SAM" id="MobiDB-lite"/>
    </source>
</evidence>
<evidence type="ECO:0000313" key="9">
    <source>
        <dbReference type="Proteomes" id="UP000235388"/>
    </source>
</evidence>
<dbReference type="GO" id="GO:0016020">
    <property type="term" value="C:membrane"/>
    <property type="evidence" value="ECO:0007669"/>
    <property type="project" value="UniProtKB-SubCell"/>
</dbReference>
<evidence type="ECO:0000256" key="7">
    <source>
        <dbReference type="SAM" id="Phobius"/>
    </source>
</evidence>
<keyword evidence="9" id="KW-1185">Reference proteome</keyword>
<dbReference type="OrthoDB" id="2152119at2759"/>
<evidence type="ECO:0000256" key="5">
    <source>
        <dbReference type="ARBA" id="ARBA00023136"/>
    </source>
</evidence>
<accession>A0A2N5V5A0</accession>
<feature type="compositionally biased region" description="Basic and acidic residues" evidence="6">
    <location>
        <begin position="344"/>
        <end position="354"/>
    </location>
</feature>
<feature type="region of interest" description="Disordered" evidence="6">
    <location>
        <begin position="234"/>
        <end position="363"/>
    </location>
</feature>
<dbReference type="Proteomes" id="UP000235388">
    <property type="component" value="Unassembled WGS sequence"/>
</dbReference>
<comment type="subcellular location">
    <subcellularLocation>
        <location evidence="1">Membrane</location>
    </subcellularLocation>
</comment>
<evidence type="ECO:0000313" key="8">
    <source>
        <dbReference type="EMBL" id="PLW45174.1"/>
    </source>
</evidence>
<feature type="compositionally biased region" description="Polar residues" evidence="6">
    <location>
        <begin position="300"/>
        <end position="310"/>
    </location>
</feature>
<feature type="transmembrane region" description="Helical" evidence="7">
    <location>
        <begin position="37"/>
        <end position="57"/>
    </location>
</feature>
<evidence type="ECO:0000256" key="2">
    <source>
        <dbReference type="ARBA" id="ARBA00009530"/>
    </source>
</evidence>
<keyword evidence="3 7" id="KW-0812">Transmembrane</keyword>
<feature type="region of interest" description="Disordered" evidence="6">
    <location>
        <begin position="104"/>
        <end position="197"/>
    </location>
</feature>
<dbReference type="EMBL" id="PGCJ01000130">
    <property type="protein sequence ID" value="PLW45174.1"/>
    <property type="molecule type" value="Genomic_DNA"/>
</dbReference>
<feature type="compositionally biased region" description="Basic and acidic residues" evidence="6">
    <location>
        <begin position="139"/>
        <end position="154"/>
    </location>
</feature>
<dbReference type="Pfam" id="PF01679">
    <property type="entry name" value="Pmp3"/>
    <property type="match status" value="1"/>
</dbReference>
<reference evidence="8 9" key="1">
    <citation type="submission" date="2017-11" db="EMBL/GenBank/DDBJ databases">
        <title>De novo assembly and phasing of dikaryotic genomes from two isolates of Puccinia coronata f. sp. avenae, the causal agent of oat crown rust.</title>
        <authorList>
            <person name="Miller M.E."/>
            <person name="Zhang Y."/>
            <person name="Omidvar V."/>
            <person name="Sperschneider J."/>
            <person name="Schwessinger B."/>
            <person name="Raley C."/>
            <person name="Palmer J.M."/>
            <person name="Garnica D."/>
            <person name="Upadhyaya N."/>
            <person name="Rathjen J."/>
            <person name="Taylor J.M."/>
            <person name="Park R.F."/>
            <person name="Dodds P.N."/>
            <person name="Hirsch C.D."/>
            <person name="Kianian S.F."/>
            <person name="Figueroa M."/>
        </authorList>
    </citation>
    <scope>NUCLEOTIDE SEQUENCE [LARGE SCALE GENOMIC DNA]</scope>
    <source>
        <strain evidence="8">12NC29</strain>
    </source>
</reference>
<dbReference type="STRING" id="200324.A0A2N5V5A0"/>
<sequence length="363" mass="41031">MSYELFPSDASRPLKIGPSIRRSSMADGIKIHRRHGFYVLVMVVGWVLPPVAVLLRFGFGSDFFLNILLTLCGYIPGHGHNFYLQNIRNNENRKRTPQWATKAGLVKDQTAKRKARTQWANRYDERTPTRADGYQDEESVPRSSERRTEPRLLEPESFMDSSSTNTREDRSLASAHSSSAAVTYPRRSPSNISQEARDLERLPADDGRHHHLRKKHAHRHTLSAFDLDPSVIAAQPSSTTQDKKAAKIARRKTSQSTRNGRATRDNHDNDDDDDDPYFIRRASSIHATVPSHSGRISPLGSPTSTKSFSQKLGFGSSKKSERKNRFDVTNEARSQWENLPSRHSAPDSNRHSVADPDGLNHQF</sequence>
<comment type="caution">
    <text evidence="8">The sequence shown here is derived from an EMBL/GenBank/DDBJ whole genome shotgun (WGS) entry which is preliminary data.</text>
</comment>